<dbReference type="Proteomes" id="UP001236507">
    <property type="component" value="Unassembled WGS sequence"/>
</dbReference>
<name>A0ABT6YF73_9BACT</name>
<dbReference type="EMBL" id="JASHIF010000027">
    <property type="protein sequence ID" value="MDI9862248.1"/>
    <property type="molecule type" value="Genomic_DNA"/>
</dbReference>
<accession>A0ABT6YF73</accession>
<protein>
    <submittedName>
        <fullName evidence="1">Uncharacterized protein</fullName>
    </submittedName>
</protein>
<sequence length="85" mass="10338">MTTLDFRNWKKVYGLFQGNIPKTALKRYCLQHKWFEGMKERTWGNHCVYDTFTPMQKMTIWEYLNMYHPDEVEKANEEIQSLQVA</sequence>
<gene>
    <name evidence="1" type="ORF">QM524_23700</name>
</gene>
<proteinExistence type="predicted"/>
<reference evidence="1 2" key="1">
    <citation type="submission" date="2023-05" db="EMBL/GenBank/DDBJ databases">
        <title>Novel species of genus Flectobacillus isolated from stream in China.</title>
        <authorList>
            <person name="Lu H."/>
        </authorList>
    </citation>
    <scope>NUCLEOTIDE SEQUENCE [LARGE SCALE GENOMIC DNA]</scope>
    <source>
        <strain evidence="1 2">KCTC 42575</strain>
    </source>
</reference>
<evidence type="ECO:0000313" key="2">
    <source>
        <dbReference type="Proteomes" id="UP001236507"/>
    </source>
</evidence>
<keyword evidence="2" id="KW-1185">Reference proteome</keyword>
<organism evidence="1 2">
    <name type="scientific">Flectobacillus roseus</name>
    <dbReference type="NCBI Taxonomy" id="502259"/>
    <lineage>
        <taxon>Bacteria</taxon>
        <taxon>Pseudomonadati</taxon>
        <taxon>Bacteroidota</taxon>
        <taxon>Cytophagia</taxon>
        <taxon>Cytophagales</taxon>
        <taxon>Flectobacillaceae</taxon>
        <taxon>Flectobacillus</taxon>
    </lineage>
</organism>
<dbReference type="RefSeq" id="WP_095167836.1">
    <property type="nucleotide sequence ID" value="NZ_JASHIF010000027.1"/>
</dbReference>
<comment type="caution">
    <text evidence="1">The sequence shown here is derived from an EMBL/GenBank/DDBJ whole genome shotgun (WGS) entry which is preliminary data.</text>
</comment>
<evidence type="ECO:0000313" key="1">
    <source>
        <dbReference type="EMBL" id="MDI9862248.1"/>
    </source>
</evidence>